<feature type="transmembrane region" description="Helical" evidence="7">
    <location>
        <begin position="73"/>
        <end position="91"/>
    </location>
</feature>
<evidence type="ECO:0000259" key="9">
    <source>
        <dbReference type="Pfam" id="PF06750"/>
    </source>
</evidence>
<dbReference type="GO" id="GO:0008168">
    <property type="term" value="F:methyltransferase activity"/>
    <property type="evidence" value="ECO:0007669"/>
    <property type="project" value="UniProtKB-KW"/>
</dbReference>
<dbReference type="GO" id="GO:0032259">
    <property type="term" value="P:methylation"/>
    <property type="evidence" value="ECO:0007669"/>
    <property type="project" value="UniProtKB-KW"/>
</dbReference>
<keyword evidence="3" id="KW-1003">Cell membrane</keyword>
<dbReference type="Pfam" id="PF01478">
    <property type="entry name" value="Peptidase_A24"/>
    <property type="match status" value="1"/>
</dbReference>
<feature type="transmembrane region" description="Helical" evidence="7">
    <location>
        <begin position="222"/>
        <end position="245"/>
    </location>
</feature>
<dbReference type="AlphaFoldDB" id="A0A554LN68"/>
<evidence type="ECO:0000256" key="6">
    <source>
        <dbReference type="ARBA" id="ARBA00023136"/>
    </source>
</evidence>
<dbReference type="PANTHER" id="PTHR30487">
    <property type="entry name" value="TYPE 4 PREPILIN-LIKE PROTEINS LEADER PEPTIDE-PROCESSING ENZYME"/>
    <property type="match status" value="1"/>
</dbReference>
<dbReference type="PANTHER" id="PTHR30487:SF0">
    <property type="entry name" value="PREPILIN LEADER PEPTIDASE_N-METHYLTRANSFERASE-RELATED"/>
    <property type="match status" value="1"/>
</dbReference>
<keyword evidence="4 7" id="KW-0812">Transmembrane</keyword>
<dbReference type="InterPro" id="IPR000045">
    <property type="entry name" value="Prepilin_IV_endopep_pep"/>
</dbReference>
<evidence type="ECO:0000256" key="7">
    <source>
        <dbReference type="SAM" id="Phobius"/>
    </source>
</evidence>
<evidence type="ECO:0000313" key="10">
    <source>
        <dbReference type="EMBL" id="TSC94336.1"/>
    </source>
</evidence>
<evidence type="ECO:0000313" key="11">
    <source>
        <dbReference type="Proteomes" id="UP000316495"/>
    </source>
</evidence>
<feature type="transmembrane region" description="Helical" evidence="7">
    <location>
        <begin position="169"/>
        <end position="185"/>
    </location>
</feature>
<comment type="subcellular location">
    <subcellularLocation>
        <location evidence="1">Cell membrane</location>
        <topology evidence="1">Multi-pass membrane protein</topology>
    </subcellularLocation>
</comment>
<reference evidence="10 11" key="1">
    <citation type="submission" date="2017-07" db="EMBL/GenBank/DDBJ databases">
        <title>Mechanisms for carbon and nitrogen cycling indicate functional differentiation within the Candidate Phyla Radiation.</title>
        <authorList>
            <person name="Danczak R.E."/>
            <person name="Johnston M.D."/>
            <person name="Kenah C."/>
            <person name="Slattery M."/>
            <person name="Wrighton K.C."/>
            <person name="Wilkins M.J."/>
        </authorList>
    </citation>
    <scope>NUCLEOTIDE SEQUENCE [LARGE SCALE GENOMIC DNA]</scope>
    <source>
        <strain evidence="10">Athens1014_28</strain>
    </source>
</reference>
<name>A0A554LN68_9BACT</name>
<feature type="transmembrane region" description="Helical" evidence="7">
    <location>
        <begin position="5"/>
        <end position="23"/>
    </location>
</feature>
<dbReference type="InterPro" id="IPR050882">
    <property type="entry name" value="Prepilin_peptidase/N-MTase"/>
</dbReference>
<feature type="transmembrane region" description="Helical" evidence="7">
    <location>
        <begin position="146"/>
        <end position="164"/>
    </location>
</feature>
<keyword evidence="10" id="KW-0489">Methyltransferase</keyword>
<dbReference type="GO" id="GO:0006465">
    <property type="term" value="P:signal peptide processing"/>
    <property type="evidence" value="ECO:0007669"/>
    <property type="project" value="TreeGrafter"/>
</dbReference>
<feature type="domain" description="Prepilin type IV endopeptidase peptidase" evidence="8">
    <location>
        <begin position="101"/>
        <end position="206"/>
    </location>
</feature>
<keyword evidence="5 7" id="KW-1133">Transmembrane helix</keyword>
<feature type="transmembrane region" description="Helical" evidence="7">
    <location>
        <begin position="43"/>
        <end position="61"/>
    </location>
</feature>
<accession>A0A554LN68</accession>
<dbReference type="InterPro" id="IPR010627">
    <property type="entry name" value="Prepilin_pept_A24_N"/>
</dbReference>
<protein>
    <submittedName>
        <fullName evidence="10">Leader peptidase (Prepilin peptidase) / N-methyltransferase</fullName>
    </submittedName>
</protein>
<dbReference type="Proteomes" id="UP000316495">
    <property type="component" value="Unassembled WGS sequence"/>
</dbReference>
<evidence type="ECO:0000256" key="3">
    <source>
        <dbReference type="ARBA" id="ARBA00022475"/>
    </source>
</evidence>
<dbReference type="Pfam" id="PF06750">
    <property type="entry name" value="A24_N_bact"/>
    <property type="match status" value="1"/>
</dbReference>
<dbReference type="GO" id="GO:0004190">
    <property type="term" value="F:aspartic-type endopeptidase activity"/>
    <property type="evidence" value="ECO:0007669"/>
    <property type="project" value="InterPro"/>
</dbReference>
<evidence type="ECO:0000259" key="8">
    <source>
        <dbReference type="Pfam" id="PF01478"/>
    </source>
</evidence>
<keyword evidence="6 7" id="KW-0472">Membrane</keyword>
<feature type="transmembrane region" description="Helical" evidence="7">
    <location>
        <begin position="97"/>
        <end position="116"/>
    </location>
</feature>
<evidence type="ECO:0000256" key="1">
    <source>
        <dbReference type="ARBA" id="ARBA00004651"/>
    </source>
</evidence>
<dbReference type="GO" id="GO:0005886">
    <property type="term" value="C:plasma membrane"/>
    <property type="evidence" value="ECO:0007669"/>
    <property type="project" value="UniProtKB-SubCell"/>
</dbReference>
<feature type="domain" description="Prepilin peptidase A24 N-terminal" evidence="9">
    <location>
        <begin position="8"/>
        <end position="89"/>
    </location>
</feature>
<comment type="caution">
    <text evidence="10">The sequence shown here is derived from an EMBL/GenBank/DDBJ whole genome shotgun (WGS) entry which is preliminary data.</text>
</comment>
<proteinExistence type="inferred from homology"/>
<dbReference type="EMBL" id="VMGN01000015">
    <property type="protein sequence ID" value="TSC94336.1"/>
    <property type="molecule type" value="Genomic_DNA"/>
</dbReference>
<keyword evidence="10" id="KW-0808">Transferase</keyword>
<dbReference type="Gene3D" id="1.20.120.1220">
    <property type="match status" value="1"/>
</dbReference>
<comment type="similarity">
    <text evidence="2">Belongs to the peptidase A24 family.</text>
</comment>
<evidence type="ECO:0000256" key="5">
    <source>
        <dbReference type="ARBA" id="ARBA00022989"/>
    </source>
</evidence>
<feature type="transmembrane region" description="Helical" evidence="7">
    <location>
        <begin position="191"/>
        <end position="210"/>
    </location>
</feature>
<gene>
    <name evidence="10" type="ORF">Athens101428_322</name>
</gene>
<evidence type="ECO:0000256" key="2">
    <source>
        <dbReference type="ARBA" id="ARBA00005801"/>
    </source>
</evidence>
<sequence>MIEIIFFIFGAAIGSFLNVLILRFPDFKSILTGRSHCPHCKKILTFFELIPILSFIVLFGRCKNCKKPISWQYPLVEVAAGTLFVLFYSYFGLTPSLFFYLIIVCLSIIVFVFDLKYLEIPEIFAWSLLVVAILVSIFSTDFNLLNFIYGGIISGGVIAAFVWFSKERLMGAGDIKIALAFGLIFGPQKSFLFLFLSFVIGALVGIILIAGKKKGLKSQVAFAPFLFIAALITLLWGSEMINFYLNFAIM</sequence>
<feature type="transmembrane region" description="Helical" evidence="7">
    <location>
        <begin position="123"/>
        <end position="140"/>
    </location>
</feature>
<evidence type="ECO:0000256" key="4">
    <source>
        <dbReference type="ARBA" id="ARBA00022692"/>
    </source>
</evidence>
<organism evidence="10 11">
    <name type="scientific">Candidatus Berkelbacteria bacterium Athens1014_28</name>
    <dbReference type="NCBI Taxonomy" id="2017145"/>
    <lineage>
        <taxon>Bacteria</taxon>
        <taxon>Candidatus Berkelbacteria</taxon>
    </lineage>
</organism>